<dbReference type="Pfam" id="PF25917">
    <property type="entry name" value="BSH_RND"/>
    <property type="match status" value="1"/>
</dbReference>
<comment type="caution">
    <text evidence="7">The sequence shown here is derived from an EMBL/GenBank/DDBJ whole genome shotgun (WGS) entry which is preliminary data.</text>
</comment>
<dbReference type="Gene3D" id="2.40.420.20">
    <property type="match status" value="1"/>
</dbReference>
<dbReference type="Pfam" id="PF25989">
    <property type="entry name" value="YknX_C"/>
    <property type="match status" value="1"/>
</dbReference>
<dbReference type="FunFam" id="2.40.30.170:FF:000010">
    <property type="entry name" value="Efflux RND transporter periplasmic adaptor subunit"/>
    <property type="match status" value="1"/>
</dbReference>
<comment type="similarity">
    <text evidence="1">Belongs to the membrane fusion protein (MFP) (TC 8.A.1) family.</text>
</comment>
<feature type="domain" description="Multidrug resistance protein MdtA-like barrel-sandwich hybrid" evidence="4">
    <location>
        <begin position="68"/>
        <end position="187"/>
    </location>
</feature>
<dbReference type="GO" id="GO:0015562">
    <property type="term" value="F:efflux transmembrane transporter activity"/>
    <property type="evidence" value="ECO:0007669"/>
    <property type="project" value="TreeGrafter"/>
</dbReference>
<evidence type="ECO:0000259" key="5">
    <source>
        <dbReference type="Pfam" id="PF25954"/>
    </source>
</evidence>
<dbReference type="Proteomes" id="UP000070299">
    <property type="component" value="Unassembled WGS sequence"/>
</dbReference>
<accession>A0A136A018</accession>
<dbReference type="SUPFAM" id="SSF111369">
    <property type="entry name" value="HlyD-like secretion proteins"/>
    <property type="match status" value="1"/>
</dbReference>
<dbReference type="STRING" id="1799789.AX660_16050"/>
<dbReference type="Pfam" id="PF25954">
    <property type="entry name" value="Beta-barrel_RND_2"/>
    <property type="match status" value="1"/>
</dbReference>
<dbReference type="InterPro" id="IPR006143">
    <property type="entry name" value="RND_pump_MFP"/>
</dbReference>
<sequence>MLKGLKVSPLFLAAVAFVVLVIYLYLPKEQIVKMKSEGLTPVTVHTIKIEAFPVTVEALGTAKANESVLLTAQTTDIVQSINFDDGDVVKQGQILIQLNDNEEKARFNELDINLQEAKRQLKRITNLAKESAASEQLLDEQQAKVKAIKAQMDVVNSQLDELQLRAPFDGVLGIRQISVGALLKPGDLVTTLDDIALVKLDFSISEAHLPSVAIGQQISATSVAYPDEVFTGKIASIASRVDPITRSIPIRANINNKQLKLRPGMLMQVELQKLMLETLVLPEHSLVPVEDKQFVFVIVDGVAKRQQVEVGRRRPGFVQIISGLEVGDQVVVEGTLRLRDGSKIRILDSAKKEG</sequence>
<evidence type="ECO:0000259" key="6">
    <source>
        <dbReference type="Pfam" id="PF25989"/>
    </source>
</evidence>
<dbReference type="PANTHER" id="PTHR30469">
    <property type="entry name" value="MULTIDRUG RESISTANCE PROTEIN MDTA"/>
    <property type="match status" value="1"/>
</dbReference>
<name>A0A136A018_9ALTE</name>
<feature type="coiled-coil region" evidence="2">
    <location>
        <begin position="100"/>
        <end position="165"/>
    </location>
</feature>
<gene>
    <name evidence="7" type="ORF">AX660_16050</name>
</gene>
<dbReference type="Gene3D" id="2.40.30.170">
    <property type="match status" value="1"/>
</dbReference>
<keyword evidence="2" id="KW-0175">Coiled coil</keyword>
<keyword evidence="3" id="KW-0472">Membrane</keyword>
<dbReference type="Gene3D" id="1.10.287.470">
    <property type="entry name" value="Helix hairpin bin"/>
    <property type="match status" value="1"/>
</dbReference>
<dbReference type="PANTHER" id="PTHR30469:SF16">
    <property type="entry name" value="HAE1 FAMILY EFFLUX PUMP MFP COMPONENT"/>
    <property type="match status" value="1"/>
</dbReference>
<reference evidence="8" key="1">
    <citation type="submission" date="2016-02" db="EMBL/GenBank/DDBJ databases">
        <authorList>
            <person name="Schultz-Johansen M."/>
            <person name="Glaring M.A."/>
            <person name="Bech P.K."/>
            <person name="Stougaard P."/>
        </authorList>
    </citation>
    <scope>NUCLEOTIDE SEQUENCE [LARGE SCALE GENOMIC DNA]</scope>
    <source>
        <strain evidence="8">S66</strain>
    </source>
</reference>
<evidence type="ECO:0000256" key="2">
    <source>
        <dbReference type="SAM" id="Coils"/>
    </source>
</evidence>
<dbReference type="InterPro" id="IPR058637">
    <property type="entry name" value="YknX-like_C"/>
</dbReference>
<feature type="transmembrane region" description="Helical" evidence="3">
    <location>
        <begin position="6"/>
        <end position="26"/>
    </location>
</feature>
<dbReference type="RefSeq" id="WP_068377678.1">
    <property type="nucleotide sequence ID" value="NZ_LSNE01000006.1"/>
</dbReference>
<dbReference type="InterPro" id="IPR058625">
    <property type="entry name" value="MdtA-like_BSH"/>
</dbReference>
<feature type="domain" description="YknX-like C-terminal permuted SH3-like" evidence="6">
    <location>
        <begin position="279"/>
        <end position="345"/>
    </location>
</feature>
<dbReference type="Gene3D" id="2.40.50.100">
    <property type="match status" value="1"/>
</dbReference>
<dbReference type="GO" id="GO:1990281">
    <property type="term" value="C:efflux pump complex"/>
    <property type="evidence" value="ECO:0007669"/>
    <property type="project" value="TreeGrafter"/>
</dbReference>
<proteinExistence type="inferred from homology"/>
<organism evidence="7 8">
    <name type="scientific">Paraglaciecola hydrolytica</name>
    <dbReference type="NCBI Taxonomy" id="1799789"/>
    <lineage>
        <taxon>Bacteria</taxon>
        <taxon>Pseudomonadati</taxon>
        <taxon>Pseudomonadota</taxon>
        <taxon>Gammaproteobacteria</taxon>
        <taxon>Alteromonadales</taxon>
        <taxon>Alteromonadaceae</taxon>
        <taxon>Paraglaciecola</taxon>
    </lineage>
</organism>
<evidence type="ECO:0000313" key="8">
    <source>
        <dbReference type="Proteomes" id="UP000070299"/>
    </source>
</evidence>
<dbReference type="NCBIfam" id="TIGR01730">
    <property type="entry name" value="RND_mfp"/>
    <property type="match status" value="1"/>
</dbReference>
<keyword evidence="3" id="KW-0812">Transmembrane</keyword>
<evidence type="ECO:0000256" key="1">
    <source>
        <dbReference type="ARBA" id="ARBA00009477"/>
    </source>
</evidence>
<feature type="domain" description="CusB-like beta-barrel" evidence="5">
    <location>
        <begin position="200"/>
        <end position="272"/>
    </location>
</feature>
<keyword evidence="3" id="KW-1133">Transmembrane helix</keyword>
<dbReference type="EMBL" id="LSNE01000006">
    <property type="protein sequence ID" value="KXI28598.1"/>
    <property type="molecule type" value="Genomic_DNA"/>
</dbReference>
<evidence type="ECO:0000259" key="4">
    <source>
        <dbReference type="Pfam" id="PF25917"/>
    </source>
</evidence>
<dbReference type="AlphaFoldDB" id="A0A136A018"/>
<dbReference type="InterPro" id="IPR058792">
    <property type="entry name" value="Beta-barrel_RND_2"/>
</dbReference>
<evidence type="ECO:0000313" key="7">
    <source>
        <dbReference type="EMBL" id="KXI28598.1"/>
    </source>
</evidence>
<keyword evidence="8" id="KW-1185">Reference proteome</keyword>
<protein>
    <submittedName>
        <fullName evidence="7">Efflux transporter periplasmic adaptor subunit</fullName>
    </submittedName>
</protein>
<dbReference type="OrthoDB" id="9806939at2"/>
<evidence type="ECO:0000256" key="3">
    <source>
        <dbReference type="SAM" id="Phobius"/>
    </source>
</evidence>